<dbReference type="EMBL" id="BGPR01000004">
    <property type="protein sequence ID" value="GBL74106.1"/>
    <property type="molecule type" value="Genomic_DNA"/>
</dbReference>
<feature type="region of interest" description="Disordered" evidence="1">
    <location>
        <begin position="65"/>
        <end position="93"/>
    </location>
</feature>
<name>A0A4Y2A4C0_ARAVE</name>
<organism evidence="2 3">
    <name type="scientific">Araneus ventricosus</name>
    <name type="common">Orbweaver spider</name>
    <name type="synonym">Epeira ventricosa</name>
    <dbReference type="NCBI Taxonomy" id="182803"/>
    <lineage>
        <taxon>Eukaryota</taxon>
        <taxon>Metazoa</taxon>
        <taxon>Ecdysozoa</taxon>
        <taxon>Arthropoda</taxon>
        <taxon>Chelicerata</taxon>
        <taxon>Arachnida</taxon>
        <taxon>Araneae</taxon>
        <taxon>Araneomorphae</taxon>
        <taxon>Entelegynae</taxon>
        <taxon>Araneoidea</taxon>
        <taxon>Araneidae</taxon>
        <taxon>Araneus</taxon>
    </lineage>
</organism>
<sequence>MSAGFETGRSTDLATYSFTSQAISKESLVKPTILLVPSLTTSEIYLYAQRQPNLTILSCSSQRNLSASSMTPNDVSFIPERNKSSSKIMDPNQ</sequence>
<proteinExistence type="predicted"/>
<keyword evidence="3" id="KW-1185">Reference proteome</keyword>
<dbReference type="AlphaFoldDB" id="A0A4Y2A4C0"/>
<feature type="compositionally biased region" description="Polar residues" evidence="1">
    <location>
        <begin position="65"/>
        <end position="74"/>
    </location>
</feature>
<evidence type="ECO:0000313" key="3">
    <source>
        <dbReference type="Proteomes" id="UP000499080"/>
    </source>
</evidence>
<reference evidence="2 3" key="1">
    <citation type="journal article" date="2019" name="Sci. Rep.">
        <title>Orb-weaving spider Araneus ventricosus genome elucidates the spidroin gene catalogue.</title>
        <authorList>
            <person name="Kono N."/>
            <person name="Nakamura H."/>
            <person name="Ohtoshi R."/>
            <person name="Moran D.A.P."/>
            <person name="Shinohara A."/>
            <person name="Yoshida Y."/>
            <person name="Fujiwara M."/>
            <person name="Mori M."/>
            <person name="Tomita M."/>
            <person name="Arakawa K."/>
        </authorList>
    </citation>
    <scope>NUCLEOTIDE SEQUENCE [LARGE SCALE GENOMIC DNA]</scope>
</reference>
<comment type="caution">
    <text evidence="2">The sequence shown here is derived from an EMBL/GenBank/DDBJ whole genome shotgun (WGS) entry which is preliminary data.</text>
</comment>
<evidence type="ECO:0000256" key="1">
    <source>
        <dbReference type="SAM" id="MobiDB-lite"/>
    </source>
</evidence>
<protein>
    <submittedName>
        <fullName evidence="2">Uncharacterized protein</fullName>
    </submittedName>
</protein>
<gene>
    <name evidence="2" type="ORF">AVEN_231005_1</name>
</gene>
<accession>A0A4Y2A4C0</accession>
<evidence type="ECO:0000313" key="2">
    <source>
        <dbReference type="EMBL" id="GBL74106.1"/>
    </source>
</evidence>
<dbReference type="Proteomes" id="UP000499080">
    <property type="component" value="Unassembled WGS sequence"/>
</dbReference>